<proteinExistence type="predicted"/>
<keyword evidence="3" id="KW-1185">Reference proteome</keyword>
<comment type="caution">
    <text evidence="2">The sequence shown here is derived from an EMBL/GenBank/DDBJ whole genome shotgun (WGS) entry which is preliminary data.</text>
</comment>
<sequence length="308" mass="35561">MVEQRLFSQIGTTEGLYEQHVAFSKALREGGGEVKKSEDAVNKAAKFVEGTKYGDREEKGDVIYCTFALTDNFLTDIHIINSLSSYIRVIRVRKKTHIDNSLFAIVKMVQTPAQRKANLKFAATNESKQGKSEAQLHKKELKKQKSPISKGWLWAEPSTTKEKERKGELGIHRRTSRTEVFTRKATPNSLANKQPNRSTRIHPHRWISCRCPFQNNFLFRRRQISAIRPFPFNSIRFSQASSLKSGFDFHHRRGAEGLGLHCNEERNRETCGWELLRFSFLSNSCLLEKWLDFNGKEFFPYGINECLI</sequence>
<feature type="region of interest" description="Disordered" evidence="1">
    <location>
        <begin position="125"/>
        <end position="144"/>
    </location>
</feature>
<accession>A0A5N6KMV6</accession>
<reference evidence="2 3" key="1">
    <citation type="submission" date="2019-06" db="EMBL/GenBank/DDBJ databases">
        <title>Genome Sequence of the Brown Rot Fungal Pathogen Monilinia laxa.</title>
        <authorList>
            <person name="De Miccolis Angelini R.M."/>
            <person name="Landi L."/>
            <person name="Abate D."/>
            <person name="Pollastro S."/>
            <person name="Romanazzi G."/>
            <person name="Faretra F."/>
        </authorList>
    </citation>
    <scope>NUCLEOTIDE SEQUENCE [LARGE SCALE GENOMIC DNA]</scope>
    <source>
        <strain evidence="2 3">Mlax316</strain>
    </source>
</reference>
<protein>
    <submittedName>
        <fullName evidence="2">Uncharacterized protein</fullName>
    </submittedName>
</protein>
<dbReference type="Proteomes" id="UP000326757">
    <property type="component" value="Unassembled WGS sequence"/>
</dbReference>
<organism evidence="2 3">
    <name type="scientific">Monilinia laxa</name>
    <name type="common">Brown rot fungus</name>
    <name type="synonym">Sclerotinia laxa</name>
    <dbReference type="NCBI Taxonomy" id="61186"/>
    <lineage>
        <taxon>Eukaryota</taxon>
        <taxon>Fungi</taxon>
        <taxon>Dikarya</taxon>
        <taxon>Ascomycota</taxon>
        <taxon>Pezizomycotina</taxon>
        <taxon>Leotiomycetes</taxon>
        <taxon>Helotiales</taxon>
        <taxon>Sclerotiniaceae</taxon>
        <taxon>Monilinia</taxon>
    </lineage>
</organism>
<feature type="compositionally biased region" description="Polar residues" evidence="1">
    <location>
        <begin position="185"/>
        <end position="198"/>
    </location>
</feature>
<feature type="compositionally biased region" description="Basic and acidic residues" evidence="1">
    <location>
        <begin position="128"/>
        <end position="138"/>
    </location>
</feature>
<evidence type="ECO:0000313" key="3">
    <source>
        <dbReference type="Proteomes" id="UP000326757"/>
    </source>
</evidence>
<dbReference type="EMBL" id="VIGI01000001">
    <property type="protein sequence ID" value="KAB8305086.1"/>
    <property type="molecule type" value="Genomic_DNA"/>
</dbReference>
<feature type="compositionally biased region" description="Basic and acidic residues" evidence="1">
    <location>
        <begin position="160"/>
        <end position="182"/>
    </location>
</feature>
<dbReference type="AlphaFoldDB" id="A0A5N6KMV6"/>
<feature type="region of interest" description="Disordered" evidence="1">
    <location>
        <begin position="160"/>
        <end position="199"/>
    </location>
</feature>
<name>A0A5N6KMV6_MONLA</name>
<gene>
    <name evidence="2" type="ORF">EYC80_004386</name>
</gene>
<evidence type="ECO:0000313" key="2">
    <source>
        <dbReference type="EMBL" id="KAB8305086.1"/>
    </source>
</evidence>
<dbReference type="OrthoDB" id="16679at2759"/>
<evidence type="ECO:0000256" key="1">
    <source>
        <dbReference type="SAM" id="MobiDB-lite"/>
    </source>
</evidence>